<sequence>MTQESLSPAPQESLTVHVDGAVAAPGVYTLPPDSRVNDAVQVAGGALPEAETGAVNLADKLSDGVKIYLPTSGEAPLQSATGLTDGGAAPGQVSTGGANVLVNLNTATAEELQTLPKVGPVLASNIISWREEHGGFKNIEELDQVSGIGPATMENLRGLVTL</sequence>
<dbReference type="InterPro" id="IPR010994">
    <property type="entry name" value="RuvA_2-like"/>
</dbReference>
<dbReference type="PANTHER" id="PTHR21180:SF32">
    <property type="entry name" value="ENDONUCLEASE_EXONUCLEASE_PHOSPHATASE FAMILY DOMAIN-CONTAINING PROTEIN 1"/>
    <property type="match status" value="1"/>
</dbReference>
<dbReference type="SMART" id="SM00278">
    <property type="entry name" value="HhH1"/>
    <property type="match status" value="2"/>
</dbReference>
<evidence type="ECO:0000259" key="1">
    <source>
        <dbReference type="SMART" id="SM00278"/>
    </source>
</evidence>
<dbReference type="Pfam" id="PF10531">
    <property type="entry name" value="SLBB"/>
    <property type="match status" value="1"/>
</dbReference>
<dbReference type="Proteomes" id="UP001500187">
    <property type="component" value="Unassembled WGS sequence"/>
</dbReference>
<feature type="domain" description="Helix-hairpin-helix DNA-binding motif class 1" evidence="1">
    <location>
        <begin position="140"/>
        <end position="159"/>
    </location>
</feature>
<evidence type="ECO:0000313" key="3">
    <source>
        <dbReference type="Proteomes" id="UP001500187"/>
    </source>
</evidence>
<organism evidence="2 3">
    <name type="scientific">Rothia endophytica</name>
    <dbReference type="NCBI Taxonomy" id="1324766"/>
    <lineage>
        <taxon>Bacteria</taxon>
        <taxon>Bacillati</taxon>
        <taxon>Actinomycetota</taxon>
        <taxon>Actinomycetes</taxon>
        <taxon>Micrococcales</taxon>
        <taxon>Micrococcaceae</taxon>
        <taxon>Rothia</taxon>
    </lineage>
</organism>
<dbReference type="Gene3D" id="1.10.150.280">
    <property type="entry name" value="AF1531-like domain"/>
    <property type="match status" value="1"/>
</dbReference>
<evidence type="ECO:0000313" key="2">
    <source>
        <dbReference type="EMBL" id="GAA4793402.1"/>
    </source>
</evidence>
<dbReference type="NCBIfam" id="TIGR00426">
    <property type="entry name" value="competence protein ComEA helix-hairpin-helix repeat region"/>
    <property type="match status" value="1"/>
</dbReference>
<protein>
    <recommendedName>
        <fullName evidence="1">Helix-hairpin-helix DNA-binding motif class 1 domain-containing protein</fullName>
    </recommendedName>
</protein>
<dbReference type="InterPro" id="IPR004509">
    <property type="entry name" value="Competence_ComEA_HhH"/>
</dbReference>
<dbReference type="Pfam" id="PF12836">
    <property type="entry name" value="HHH_3"/>
    <property type="match status" value="1"/>
</dbReference>
<reference evidence="3" key="1">
    <citation type="journal article" date="2019" name="Int. J. Syst. Evol. Microbiol.">
        <title>The Global Catalogue of Microorganisms (GCM) 10K type strain sequencing project: providing services to taxonomists for standard genome sequencing and annotation.</title>
        <authorList>
            <consortium name="The Broad Institute Genomics Platform"/>
            <consortium name="The Broad Institute Genome Sequencing Center for Infectious Disease"/>
            <person name="Wu L."/>
            <person name="Ma J."/>
        </authorList>
    </citation>
    <scope>NUCLEOTIDE SEQUENCE [LARGE SCALE GENOMIC DNA]</scope>
    <source>
        <strain evidence="3">JCM 18541</strain>
    </source>
</reference>
<dbReference type="InterPro" id="IPR051675">
    <property type="entry name" value="Endo/Exo/Phosphatase_dom_1"/>
</dbReference>
<accession>A0ABP9BFJ9</accession>
<feature type="domain" description="Helix-hairpin-helix DNA-binding motif class 1" evidence="1">
    <location>
        <begin position="110"/>
        <end position="129"/>
    </location>
</feature>
<dbReference type="PANTHER" id="PTHR21180">
    <property type="entry name" value="ENDONUCLEASE/EXONUCLEASE/PHOSPHATASE FAMILY DOMAIN-CONTAINING PROTEIN 1"/>
    <property type="match status" value="1"/>
</dbReference>
<dbReference type="SUPFAM" id="SSF47781">
    <property type="entry name" value="RuvA domain 2-like"/>
    <property type="match status" value="1"/>
</dbReference>
<keyword evidence="3" id="KW-1185">Reference proteome</keyword>
<dbReference type="InterPro" id="IPR019554">
    <property type="entry name" value="Soluble_ligand-bd"/>
</dbReference>
<dbReference type="InterPro" id="IPR003583">
    <property type="entry name" value="Hlx-hairpin-Hlx_DNA-bd_motif"/>
</dbReference>
<gene>
    <name evidence="2" type="ORF">GCM10023352_10080</name>
</gene>
<name>A0ABP9BFJ9_9MICC</name>
<dbReference type="EMBL" id="BAABKP010000001">
    <property type="protein sequence ID" value="GAA4793402.1"/>
    <property type="molecule type" value="Genomic_DNA"/>
</dbReference>
<comment type="caution">
    <text evidence="2">The sequence shown here is derived from an EMBL/GenBank/DDBJ whole genome shotgun (WGS) entry which is preliminary data.</text>
</comment>
<proteinExistence type="predicted"/>